<sequence length="950" mass="106812">MKRITDFSAYANVLPYASEIFGVYQPLLGWRAKRMANRWDRGFAVDKAIAFESLYKKFKSQFELTLDERKPLAHIANLKPAQLRDAETRFGGSFVLESVARSLPALADYHPSVWERAIVPAEIQRTLDKVVIPKTQQWHTAALSRDTAGAAAARRSEGITGMVADQLSRESAVAGFILYLKENQHFDELKNLFYRPDKNLCRLLALLKFRDPLEYMDPFRDLDRVSLSPLGIVHLFRQYFFEFDTFLGPPVGHVWLSPGATVELVEISTRKTLQERMTESSTETVLKSEKSTTEQDELSDAVKTDNKSDTKFGVDTTANQSWIGGSASASANIDIGKTQSTAREVTHKRMREQTEKLSTEIRKNYKTTFRTVTETTDTSSRRYVLANHGDKLLNYELRRKMRQVGVQIQDIGTYLCWQTYVDDPGRQLGVANLVHLAKDPELGSVPPPESIPMPTPFVTEHPIDIPFVPMTEDTIPEDDMDEAYKDGKEVNLDTNEGDPERIKADFDGFVAVCDRPGYEFGPDGKVADGIIEFDYGGNDIEISVQNLVEGSPGDLSFGVHLEHVNFRNVSPLRVTAKVTWQPTQAALDEVNAKNTVATEKFTEQTRREYEKAFVEAARDRINKASNIEPRPFEDLREEERIIVYRSLIQEMLTKDLPMPDDRTRHVVSELLNTIFDVDKMLYFVAPEWWRPRLHQSHQSLGGLRKPSDIAASPAQPAAKSGSIFSQLKSEATKNVITSAVSATVGHHSQIASMDTVSWGGADNRVDDYYITEESHPAKLGASLGWLLQLDGDNLRNAFLNAPWVKAVIPIRPGKERAAMNWLQRLHIEGTDGLDDQYVAPPDELAEIPHAGPAATVRDAINHLCDVVAKKHNDSLKVGRYPTEEIDDDNRVSATPIDKVYEHGFYPLDGGFRATPGTEDFQVFDQWVEVLPTDQVVPVEVTYDPKTGRQV</sequence>
<dbReference type="OrthoDB" id="516973at2"/>
<dbReference type="Proteomes" id="UP000093962">
    <property type="component" value="Unassembled WGS sequence"/>
</dbReference>
<proteinExistence type="predicted"/>
<feature type="region of interest" description="Disordered" evidence="1">
    <location>
        <begin position="275"/>
        <end position="306"/>
    </location>
</feature>
<dbReference type="EMBL" id="LZSF01000007">
    <property type="protein sequence ID" value="OBA92774.1"/>
    <property type="molecule type" value="Genomic_DNA"/>
</dbReference>
<name>A0A1A0N4U3_MYCMU</name>
<gene>
    <name evidence="2" type="ORF">A5642_08855</name>
</gene>
<dbReference type="RefSeq" id="WP_064857295.1">
    <property type="nucleotide sequence ID" value="NZ_LZSF01000007.1"/>
</dbReference>
<comment type="caution">
    <text evidence="2">The sequence shown here is derived from an EMBL/GenBank/DDBJ whole genome shotgun (WGS) entry which is preliminary data.</text>
</comment>
<evidence type="ECO:0000313" key="3">
    <source>
        <dbReference type="Proteomes" id="UP000093962"/>
    </source>
</evidence>
<evidence type="ECO:0000313" key="2">
    <source>
        <dbReference type="EMBL" id="OBA92774.1"/>
    </source>
</evidence>
<reference evidence="2 3" key="1">
    <citation type="submission" date="2016-06" db="EMBL/GenBank/DDBJ databases">
        <authorList>
            <person name="Kjaerup R.B."/>
            <person name="Dalgaard T.S."/>
            <person name="Juul-Madsen H.R."/>
        </authorList>
    </citation>
    <scope>NUCLEOTIDE SEQUENCE [LARGE SCALE GENOMIC DNA]</scope>
    <source>
        <strain evidence="2 3">1199456.5</strain>
    </source>
</reference>
<organism evidence="2 3">
    <name type="scientific">Mycolicibacterium mucogenicum</name>
    <name type="common">Mycobacterium mucogenicum</name>
    <dbReference type="NCBI Taxonomy" id="56689"/>
    <lineage>
        <taxon>Bacteria</taxon>
        <taxon>Bacillati</taxon>
        <taxon>Actinomycetota</taxon>
        <taxon>Actinomycetes</taxon>
        <taxon>Mycobacteriales</taxon>
        <taxon>Mycobacteriaceae</taxon>
        <taxon>Mycolicibacterium</taxon>
    </lineage>
</organism>
<protein>
    <submittedName>
        <fullName evidence="2">Uncharacterized protein</fullName>
    </submittedName>
</protein>
<accession>A0A1A0N4U3</accession>
<evidence type="ECO:0000256" key="1">
    <source>
        <dbReference type="SAM" id="MobiDB-lite"/>
    </source>
</evidence>
<dbReference type="AlphaFoldDB" id="A0A1A0N4U3"/>